<feature type="domain" description="Tyr recombinase" evidence="6">
    <location>
        <begin position="132"/>
        <end position="312"/>
    </location>
</feature>
<dbReference type="EMBL" id="JACXSI010000003">
    <property type="protein sequence ID" value="MBD3107192.1"/>
    <property type="molecule type" value="Genomic_DNA"/>
</dbReference>
<gene>
    <name evidence="8" type="ORF">IEO70_02265</name>
</gene>
<dbReference type="InterPro" id="IPR011010">
    <property type="entry name" value="DNA_brk_join_enz"/>
</dbReference>
<dbReference type="PANTHER" id="PTHR30349:SF41">
    <property type="entry name" value="INTEGRASE_RECOMBINASE PROTEIN MJ0367-RELATED"/>
    <property type="match status" value="1"/>
</dbReference>
<dbReference type="GO" id="GO:0003677">
    <property type="term" value="F:DNA binding"/>
    <property type="evidence" value="ECO:0007669"/>
    <property type="project" value="UniProtKB-UniRule"/>
</dbReference>
<dbReference type="GO" id="GO:0015074">
    <property type="term" value="P:DNA integration"/>
    <property type="evidence" value="ECO:0007669"/>
    <property type="project" value="UniProtKB-KW"/>
</dbReference>
<dbReference type="Pfam" id="PF02899">
    <property type="entry name" value="Phage_int_SAM_1"/>
    <property type="match status" value="1"/>
</dbReference>
<dbReference type="InterPro" id="IPR010998">
    <property type="entry name" value="Integrase_recombinase_N"/>
</dbReference>
<keyword evidence="9" id="KW-1185">Reference proteome</keyword>
<accession>A0A927CSR4</accession>
<name>A0A927CSR4_9BACI</name>
<dbReference type="PROSITE" id="PS51898">
    <property type="entry name" value="TYR_RECOMBINASE"/>
    <property type="match status" value="1"/>
</dbReference>
<protein>
    <submittedName>
        <fullName evidence="8">Tyrosine-type recombinase/integrase</fullName>
    </submittedName>
</protein>
<dbReference type="SUPFAM" id="SSF56349">
    <property type="entry name" value="DNA breaking-rejoining enzymes"/>
    <property type="match status" value="1"/>
</dbReference>
<dbReference type="CDD" id="cd00397">
    <property type="entry name" value="DNA_BRE_C"/>
    <property type="match status" value="1"/>
</dbReference>
<dbReference type="Pfam" id="PF00589">
    <property type="entry name" value="Phage_integrase"/>
    <property type="match status" value="1"/>
</dbReference>
<comment type="similarity">
    <text evidence="1">Belongs to the 'phage' integrase family.</text>
</comment>
<dbReference type="GO" id="GO:0006310">
    <property type="term" value="P:DNA recombination"/>
    <property type="evidence" value="ECO:0007669"/>
    <property type="project" value="UniProtKB-KW"/>
</dbReference>
<keyword evidence="2" id="KW-0229">DNA integration</keyword>
<dbReference type="AlphaFoldDB" id="A0A927CSR4"/>
<reference evidence="8" key="1">
    <citation type="submission" date="2020-09" db="EMBL/GenBank/DDBJ databases">
        <title>Bacillus faecalis sp. nov., a moderately halophilic bacterium isolated from cow faeces.</title>
        <authorList>
            <person name="Jiang L."/>
            <person name="Lee J."/>
        </authorList>
    </citation>
    <scope>NUCLEOTIDE SEQUENCE</scope>
    <source>
        <strain evidence="8">AGMB 02131</strain>
    </source>
</reference>
<feature type="domain" description="Core-binding (CB)" evidence="7">
    <location>
        <begin position="25"/>
        <end position="111"/>
    </location>
</feature>
<keyword evidence="4" id="KW-0233">DNA recombination</keyword>
<evidence type="ECO:0000256" key="3">
    <source>
        <dbReference type="ARBA" id="ARBA00023125"/>
    </source>
</evidence>
<dbReference type="InterPro" id="IPR050090">
    <property type="entry name" value="Tyrosine_recombinase_XerCD"/>
</dbReference>
<evidence type="ECO:0000256" key="2">
    <source>
        <dbReference type="ARBA" id="ARBA00022908"/>
    </source>
</evidence>
<dbReference type="InterPro" id="IPR013762">
    <property type="entry name" value="Integrase-like_cat_sf"/>
</dbReference>
<evidence type="ECO:0000313" key="8">
    <source>
        <dbReference type="EMBL" id="MBD3107192.1"/>
    </source>
</evidence>
<evidence type="ECO:0000256" key="4">
    <source>
        <dbReference type="ARBA" id="ARBA00023172"/>
    </source>
</evidence>
<evidence type="ECO:0000259" key="6">
    <source>
        <dbReference type="PROSITE" id="PS51898"/>
    </source>
</evidence>
<proteinExistence type="inferred from homology"/>
<dbReference type="InterPro" id="IPR002104">
    <property type="entry name" value="Integrase_catalytic"/>
</dbReference>
<keyword evidence="3 5" id="KW-0238">DNA-binding</keyword>
<comment type="caution">
    <text evidence="8">The sequence shown here is derived from an EMBL/GenBank/DDBJ whole genome shotgun (WGS) entry which is preliminary data.</text>
</comment>
<dbReference type="InterPro" id="IPR004107">
    <property type="entry name" value="Integrase_SAM-like_N"/>
</dbReference>
<sequence length="320" mass="36762">MSRRKNELTYSELENIQGAVINHQYSFDELMELHKDDCVIRNLRPHTIKFYQNELRAFKGTLNGLGINPNSATINSAIIKRVIRDMQEAGIKATTINTRIRALKAFYSFCYQNGYIKSNPTKDIHSLKTRKPVIETFSIEQIESLLKACDLRTFIGVRDYTIIMLFIDTGIRANELIGIRVEDVNLKEGTILIRNTKTYFERTVPIQKKMKDQLKKWLSIRGVADDKELFITLDGTALSKRQVQTRVSIYGKKANITNVRCSPHTLRHTFAKLCVMNGANVFQLQQILGHTTLDMTKTYVNLFSKDVQKGHNKFSPLNNI</sequence>
<dbReference type="RefSeq" id="WP_190996740.1">
    <property type="nucleotide sequence ID" value="NZ_JACXSI010000003.1"/>
</dbReference>
<dbReference type="InterPro" id="IPR044068">
    <property type="entry name" value="CB"/>
</dbReference>
<dbReference type="Gene3D" id="1.10.150.130">
    <property type="match status" value="1"/>
</dbReference>
<evidence type="ECO:0000313" key="9">
    <source>
        <dbReference type="Proteomes" id="UP000602076"/>
    </source>
</evidence>
<dbReference type="PANTHER" id="PTHR30349">
    <property type="entry name" value="PHAGE INTEGRASE-RELATED"/>
    <property type="match status" value="1"/>
</dbReference>
<organism evidence="8 9">
    <name type="scientific">Peribacillus faecalis</name>
    <dbReference type="NCBI Taxonomy" id="2772559"/>
    <lineage>
        <taxon>Bacteria</taxon>
        <taxon>Bacillati</taxon>
        <taxon>Bacillota</taxon>
        <taxon>Bacilli</taxon>
        <taxon>Bacillales</taxon>
        <taxon>Bacillaceae</taxon>
        <taxon>Peribacillus</taxon>
    </lineage>
</organism>
<evidence type="ECO:0000256" key="5">
    <source>
        <dbReference type="PROSITE-ProRule" id="PRU01248"/>
    </source>
</evidence>
<evidence type="ECO:0000256" key="1">
    <source>
        <dbReference type="ARBA" id="ARBA00008857"/>
    </source>
</evidence>
<dbReference type="Proteomes" id="UP000602076">
    <property type="component" value="Unassembled WGS sequence"/>
</dbReference>
<dbReference type="PROSITE" id="PS51900">
    <property type="entry name" value="CB"/>
    <property type="match status" value="1"/>
</dbReference>
<evidence type="ECO:0000259" key="7">
    <source>
        <dbReference type="PROSITE" id="PS51900"/>
    </source>
</evidence>
<dbReference type="Gene3D" id="1.10.443.10">
    <property type="entry name" value="Intergrase catalytic core"/>
    <property type="match status" value="1"/>
</dbReference>